<dbReference type="PANTHER" id="PTHR43415">
    <property type="entry name" value="SPERMIDINE N(1)-ACETYLTRANSFERASE"/>
    <property type="match status" value="1"/>
</dbReference>
<organism evidence="2 3">
    <name type="scientific">Amycolatopsis japonica</name>
    <dbReference type="NCBI Taxonomy" id="208439"/>
    <lineage>
        <taxon>Bacteria</taxon>
        <taxon>Bacillati</taxon>
        <taxon>Actinomycetota</taxon>
        <taxon>Actinomycetes</taxon>
        <taxon>Pseudonocardiales</taxon>
        <taxon>Pseudonocardiaceae</taxon>
        <taxon>Amycolatopsis</taxon>
        <taxon>Amycolatopsis japonica group</taxon>
    </lineage>
</organism>
<dbReference type="STRING" id="208439.AJAP_41345"/>
<dbReference type="eggNOG" id="COG1670">
    <property type="taxonomic scope" value="Bacteria"/>
</dbReference>
<feature type="domain" description="N-acetyltransferase" evidence="1">
    <location>
        <begin position="7"/>
        <end position="172"/>
    </location>
</feature>
<dbReference type="Pfam" id="PF13302">
    <property type="entry name" value="Acetyltransf_3"/>
    <property type="match status" value="1"/>
</dbReference>
<keyword evidence="2" id="KW-0687">Ribonucleoprotein</keyword>
<accession>A0A075V979</accession>
<sequence length="175" mass="20307">MLTGELIRLRPLEPEDADTLWRWHNDPEVTRWLPADHPESLAQIRERFTHRKPNSFSQVDFAIESLAVGTLIGTCTLRDATPEQGRAELDIYLGEKDHWGGGYGTDAMRTLCRYGFDMMRLHMIALWVVVDNEAAIHIYKKLGFQVDGRHRQSFRGQNGQWHDEYLMSLLEGELR</sequence>
<dbReference type="InterPro" id="IPR000182">
    <property type="entry name" value="GNAT_dom"/>
</dbReference>
<dbReference type="SUPFAM" id="SSF55729">
    <property type="entry name" value="Acyl-CoA N-acyltransferases (Nat)"/>
    <property type="match status" value="1"/>
</dbReference>
<dbReference type="EMBL" id="CP008953">
    <property type="protein sequence ID" value="AIG81044.1"/>
    <property type="molecule type" value="Genomic_DNA"/>
</dbReference>
<dbReference type="KEGG" id="aja:AJAP_41345"/>
<dbReference type="RefSeq" id="WP_037334434.1">
    <property type="nucleotide sequence ID" value="NZ_CP008953.1"/>
</dbReference>
<protein>
    <submittedName>
        <fullName evidence="2">Acetyltransferase, ribosomal protein N-acetylase</fullName>
    </submittedName>
</protein>
<dbReference type="HOGENOM" id="CLU_013985_3_2_11"/>
<dbReference type="AlphaFoldDB" id="A0A075V979"/>
<evidence type="ECO:0000259" key="1">
    <source>
        <dbReference type="PROSITE" id="PS51186"/>
    </source>
</evidence>
<dbReference type="PROSITE" id="PS51186">
    <property type="entry name" value="GNAT"/>
    <property type="match status" value="1"/>
</dbReference>
<keyword evidence="2" id="KW-0689">Ribosomal protein</keyword>
<keyword evidence="3" id="KW-1185">Reference proteome</keyword>
<dbReference type="GO" id="GO:0016747">
    <property type="term" value="F:acyltransferase activity, transferring groups other than amino-acyl groups"/>
    <property type="evidence" value="ECO:0007669"/>
    <property type="project" value="InterPro"/>
</dbReference>
<reference evidence="2 3" key="1">
    <citation type="journal article" date="2014" name="J. Biotechnol.">
        <title>Complete genome sequence of the actinobacterium Amycolatopsis japonica MG417-CF17(T) (=DSM 44213T) producing (S,S)-N,N'-ethylenediaminedisuccinic acid.</title>
        <authorList>
            <person name="Stegmann E."/>
            <person name="Albersmeier A."/>
            <person name="Spohn M."/>
            <person name="Gert H."/>
            <person name="Weber T."/>
            <person name="Wohlleben W."/>
            <person name="Kalinowski J."/>
            <person name="Ruckert C."/>
        </authorList>
    </citation>
    <scope>NUCLEOTIDE SEQUENCE [LARGE SCALE GENOMIC DNA]</scope>
    <source>
        <strain evidence="3">MG417-CF17 (DSM 44213)</strain>
    </source>
</reference>
<keyword evidence="2" id="KW-0808">Transferase</keyword>
<name>A0A075V979_9PSEU</name>
<dbReference type="InterPro" id="IPR016181">
    <property type="entry name" value="Acyl_CoA_acyltransferase"/>
</dbReference>
<evidence type="ECO:0000313" key="3">
    <source>
        <dbReference type="Proteomes" id="UP000028492"/>
    </source>
</evidence>
<dbReference type="PANTHER" id="PTHR43415:SF3">
    <property type="entry name" value="GNAT-FAMILY ACETYLTRANSFERASE"/>
    <property type="match status" value="1"/>
</dbReference>
<proteinExistence type="predicted"/>
<dbReference type="Proteomes" id="UP000028492">
    <property type="component" value="Chromosome"/>
</dbReference>
<evidence type="ECO:0000313" key="2">
    <source>
        <dbReference type="EMBL" id="AIG81044.1"/>
    </source>
</evidence>
<dbReference type="Gene3D" id="3.40.630.30">
    <property type="match status" value="1"/>
</dbReference>
<gene>
    <name evidence="2" type="ORF">AJAP_41345</name>
</gene>
<dbReference type="GO" id="GO:0005840">
    <property type="term" value="C:ribosome"/>
    <property type="evidence" value="ECO:0007669"/>
    <property type="project" value="UniProtKB-KW"/>
</dbReference>